<reference evidence="2 3" key="1">
    <citation type="submission" date="2017-02" db="EMBL/GenBank/DDBJ databases">
        <authorList>
            <person name="Peterson S.W."/>
        </authorList>
    </citation>
    <scope>NUCLEOTIDE SEQUENCE [LARGE SCALE GENOMIC DNA]</scope>
    <source>
        <strain evidence="2 3">DSM 15102</strain>
    </source>
</reference>
<organism evidence="2 3">
    <name type="scientific">Garciella nitratireducens DSM 15102</name>
    <dbReference type="NCBI Taxonomy" id="1121911"/>
    <lineage>
        <taxon>Bacteria</taxon>
        <taxon>Bacillati</taxon>
        <taxon>Bacillota</taxon>
        <taxon>Clostridia</taxon>
        <taxon>Eubacteriales</taxon>
        <taxon>Eubacteriaceae</taxon>
        <taxon>Garciella</taxon>
    </lineage>
</organism>
<keyword evidence="1" id="KW-0812">Transmembrane</keyword>
<dbReference type="InterPro" id="IPR010001">
    <property type="entry name" value="BofA"/>
</dbReference>
<evidence type="ECO:0000313" key="2">
    <source>
        <dbReference type="EMBL" id="SJZ78273.1"/>
    </source>
</evidence>
<dbReference type="RefSeq" id="WP_087679063.1">
    <property type="nucleotide sequence ID" value="NZ_FUWV01000011.1"/>
</dbReference>
<protein>
    <submittedName>
        <fullName evidence="2">Inhibitor of the pro-sigma K processing machinery</fullName>
    </submittedName>
</protein>
<proteinExistence type="predicted"/>
<feature type="transmembrane region" description="Helical" evidence="1">
    <location>
        <begin position="12"/>
        <end position="31"/>
    </location>
</feature>
<gene>
    <name evidence="2" type="ORF">SAMN02745973_01667</name>
</gene>
<evidence type="ECO:0000256" key="1">
    <source>
        <dbReference type="SAM" id="Phobius"/>
    </source>
</evidence>
<keyword evidence="1" id="KW-0472">Membrane</keyword>
<accession>A0A1T4NGM6</accession>
<name>A0A1T4NGM6_9FIRM</name>
<dbReference type="Pfam" id="PF07441">
    <property type="entry name" value="BofA"/>
    <property type="match status" value="1"/>
</dbReference>
<dbReference type="EMBL" id="FUWV01000011">
    <property type="protein sequence ID" value="SJZ78273.1"/>
    <property type="molecule type" value="Genomic_DNA"/>
</dbReference>
<sequence>MGLELEMEVIVAYVVGLVIIYVVGYALYKIFKKPLKLLGMLVFNGILGGMALLFVNFIGGFFDFSIAVNPITALVAGFLGIPGIVLMILLNTVL</sequence>
<feature type="transmembrane region" description="Helical" evidence="1">
    <location>
        <begin position="38"/>
        <end position="59"/>
    </location>
</feature>
<evidence type="ECO:0000313" key="3">
    <source>
        <dbReference type="Proteomes" id="UP000196365"/>
    </source>
</evidence>
<dbReference type="AlphaFoldDB" id="A0A1T4NGM6"/>
<keyword evidence="1" id="KW-1133">Transmembrane helix</keyword>
<dbReference type="NCBIfam" id="TIGR02862">
    <property type="entry name" value="spore_BofA"/>
    <property type="match status" value="1"/>
</dbReference>
<feature type="transmembrane region" description="Helical" evidence="1">
    <location>
        <begin position="71"/>
        <end position="90"/>
    </location>
</feature>
<dbReference type="Proteomes" id="UP000196365">
    <property type="component" value="Unassembled WGS sequence"/>
</dbReference>
<keyword evidence="3" id="KW-1185">Reference proteome</keyword>
<dbReference type="OrthoDB" id="1699162at2"/>